<evidence type="ECO:0000256" key="7">
    <source>
        <dbReference type="ARBA" id="ARBA00022490"/>
    </source>
</evidence>
<keyword evidence="10" id="KW-0472">Membrane</keyword>
<dbReference type="InterPro" id="IPR001478">
    <property type="entry name" value="PDZ"/>
</dbReference>
<dbReference type="Pfam" id="PF00564">
    <property type="entry name" value="PB1"/>
    <property type="match status" value="1"/>
</dbReference>
<dbReference type="GO" id="GO:0005737">
    <property type="term" value="C:cytoplasm"/>
    <property type="evidence" value="ECO:0007669"/>
    <property type="project" value="UniProtKB-SubCell"/>
</dbReference>
<dbReference type="InterPro" id="IPR053793">
    <property type="entry name" value="PB1-like"/>
</dbReference>
<evidence type="ECO:0000313" key="15">
    <source>
        <dbReference type="EMBL" id="KAI1706395.1"/>
    </source>
</evidence>
<gene>
    <name evidence="15" type="ORF">DdX_13054</name>
</gene>
<dbReference type="PROSITE" id="PS50106">
    <property type="entry name" value="PDZ"/>
    <property type="match status" value="1"/>
</dbReference>
<evidence type="ECO:0000256" key="2">
    <source>
        <dbReference type="ARBA" id="ARBA00004435"/>
    </source>
</evidence>
<keyword evidence="11" id="KW-0131">Cell cycle</keyword>
<sequence>MSVIHIKSKFDSEFRRFAIPLKAENAMSYGEFRGFVESVHNLHNIPFTLCYTSVAGDLLPITNDENFRKAFESAQPCLRLLIQRKGESWEEKYGYGTDTFERKRKGLSLFNSGSNKSQKRNYNISNPEDFRQVSAIIDVGIVPDTHRRVRLCKHGSDRPLGFYIRTGSAVRLTTQGAVKVDGIFISRLVEGGLAESTGLLGINDEVIEVNGIDVQGKSIDQVTDMMVANAHNLIVTTKPANQRNTLHNRMAARQQFQRASGGQGSSAFNNDHSFDSEEDEVVDYLNSPPPYQHHH</sequence>
<evidence type="ECO:0000259" key="13">
    <source>
        <dbReference type="PROSITE" id="PS50106"/>
    </source>
</evidence>
<keyword evidence="5" id="KW-0796">Tight junction</keyword>
<evidence type="ECO:0000256" key="10">
    <source>
        <dbReference type="ARBA" id="ARBA00023136"/>
    </source>
</evidence>
<dbReference type="AlphaFoldDB" id="A0AAD4MZK2"/>
<comment type="caution">
    <text evidence="15">The sequence shown here is derived from an EMBL/GenBank/DDBJ whole genome shotgun (WGS) entry which is preliminary data.</text>
</comment>
<dbReference type="Pfam" id="PF00595">
    <property type="entry name" value="PDZ"/>
    <property type="match status" value="1"/>
</dbReference>
<evidence type="ECO:0000256" key="9">
    <source>
        <dbReference type="ARBA" id="ARBA00022949"/>
    </source>
</evidence>
<dbReference type="Gene3D" id="2.30.42.10">
    <property type="match status" value="1"/>
</dbReference>
<evidence type="ECO:0000256" key="4">
    <source>
        <dbReference type="ARBA" id="ARBA00008625"/>
    </source>
</evidence>
<feature type="compositionally biased region" description="Polar residues" evidence="12">
    <location>
        <begin position="257"/>
        <end position="271"/>
    </location>
</feature>
<dbReference type="PROSITE" id="PS51745">
    <property type="entry name" value="PB1"/>
    <property type="match status" value="1"/>
</dbReference>
<organism evidence="15 16">
    <name type="scientific">Ditylenchus destructor</name>
    <dbReference type="NCBI Taxonomy" id="166010"/>
    <lineage>
        <taxon>Eukaryota</taxon>
        <taxon>Metazoa</taxon>
        <taxon>Ecdysozoa</taxon>
        <taxon>Nematoda</taxon>
        <taxon>Chromadorea</taxon>
        <taxon>Rhabditida</taxon>
        <taxon>Tylenchina</taxon>
        <taxon>Tylenchomorpha</taxon>
        <taxon>Sphaerularioidea</taxon>
        <taxon>Anguinidae</taxon>
        <taxon>Anguininae</taxon>
        <taxon>Ditylenchus</taxon>
    </lineage>
</organism>
<evidence type="ECO:0000256" key="3">
    <source>
        <dbReference type="ARBA" id="ARBA00004496"/>
    </source>
</evidence>
<evidence type="ECO:0000259" key="14">
    <source>
        <dbReference type="PROSITE" id="PS51745"/>
    </source>
</evidence>
<dbReference type="Proteomes" id="UP001201812">
    <property type="component" value="Unassembled WGS sequence"/>
</dbReference>
<protein>
    <submittedName>
        <fullName evidence="15">PB1 domain-containing protein</fullName>
    </submittedName>
</protein>
<comment type="similarity">
    <text evidence="4">Belongs to the PAR6 family.</text>
</comment>
<feature type="region of interest" description="Disordered" evidence="12">
    <location>
        <begin position="257"/>
        <end position="295"/>
    </location>
</feature>
<evidence type="ECO:0000256" key="1">
    <source>
        <dbReference type="ARBA" id="ARBA00004236"/>
    </source>
</evidence>
<keyword evidence="16" id="KW-1185">Reference proteome</keyword>
<evidence type="ECO:0000256" key="8">
    <source>
        <dbReference type="ARBA" id="ARBA00022618"/>
    </source>
</evidence>
<dbReference type="SUPFAM" id="SSF50156">
    <property type="entry name" value="PDZ domain-like"/>
    <property type="match status" value="1"/>
</dbReference>
<dbReference type="EMBL" id="JAKKPZ010000048">
    <property type="protein sequence ID" value="KAI1706395.1"/>
    <property type="molecule type" value="Genomic_DNA"/>
</dbReference>
<keyword evidence="9" id="KW-0965">Cell junction</keyword>
<feature type="domain" description="PB1" evidence="14">
    <location>
        <begin position="3"/>
        <end position="85"/>
    </location>
</feature>
<proteinExistence type="inferred from homology"/>
<comment type="subcellular location">
    <subcellularLocation>
        <location evidence="2">Cell junction</location>
        <location evidence="2">Tight junction</location>
    </subcellularLocation>
    <subcellularLocation>
        <location evidence="1">Cell membrane</location>
    </subcellularLocation>
    <subcellularLocation>
        <location evidence="3">Cytoplasm</location>
    </subcellularLocation>
</comment>
<feature type="domain" description="PDZ" evidence="13">
    <location>
        <begin position="148"/>
        <end position="241"/>
    </location>
</feature>
<dbReference type="FunFam" id="2.30.42.10:FF:000030">
    <property type="entry name" value="Partitioning defective 6 homolog beta"/>
    <property type="match status" value="1"/>
</dbReference>
<dbReference type="SUPFAM" id="SSF54277">
    <property type="entry name" value="CAD &amp; PB1 domains"/>
    <property type="match status" value="1"/>
</dbReference>
<dbReference type="CDD" id="cd06718">
    <property type="entry name" value="PDZ_Par6-like"/>
    <property type="match status" value="1"/>
</dbReference>
<dbReference type="GO" id="GO:0005886">
    <property type="term" value="C:plasma membrane"/>
    <property type="evidence" value="ECO:0007669"/>
    <property type="project" value="UniProtKB-SubCell"/>
</dbReference>
<name>A0AAD4MZK2_9BILA</name>
<evidence type="ECO:0000256" key="11">
    <source>
        <dbReference type="ARBA" id="ARBA00023306"/>
    </source>
</evidence>
<reference evidence="15" key="1">
    <citation type="submission" date="2022-01" db="EMBL/GenBank/DDBJ databases">
        <title>Genome Sequence Resource for Two Populations of Ditylenchus destructor, the Migratory Endoparasitic Phytonematode.</title>
        <authorList>
            <person name="Zhang H."/>
            <person name="Lin R."/>
            <person name="Xie B."/>
        </authorList>
    </citation>
    <scope>NUCLEOTIDE SEQUENCE</scope>
    <source>
        <strain evidence="15">BazhouSP</strain>
    </source>
</reference>
<keyword evidence="8" id="KW-0132">Cell division</keyword>
<evidence type="ECO:0000313" key="16">
    <source>
        <dbReference type="Proteomes" id="UP001201812"/>
    </source>
</evidence>
<dbReference type="InterPro" id="IPR000270">
    <property type="entry name" value="PB1_dom"/>
</dbReference>
<dbReference type="SMART" id="SM00666">
    <property type="entry name" value="PB1"/>
    <property type="match status" value="1"/>
</dbReference>
<dbReference type="GO" id="GO:0007098">
    <property type="term" value="P:centrosome cycle"/>
    <property type="evidence" value="ECO:0007669"/>
    <property type="project" value="TreeGrafter"/>
</dbReference>
<dbReference type="InterPro" id="IPR036034">
    <property type="entry name" value="PDZ_sf"/>
</dbReference>
<accession>A0AAD4MZK2</accession>
<keyword evidence="6" id="KW-1003">Cell membrane</keyword>
<dbReference type="Gene3D" id="3.10.20.90">
    <property type="entry name" value="Phosphatidylinositol 3-kinase Catalytic Subunit, Chain A, domain 1"/>
    <property type="match status" value="1"/>
</dbReference>
<keyword evidence="7" id="KW-0963">Cytoplasm</keyword>
<evidence type="ECO:0000256" key="5">
    <source>
        <dbReference type="ARBA" id="ARBA00022427"/>
    </source>
</evidence>
<dbReference type="PANTHER" id="PTHR14102">
    <property type="entry name" value="PAR-6-RELATED"/>
    <property type="match status" value="1"/>
</dbReference>
<dbReference type="InterPro" id="IPR051741">
    <property type="entry name" value="PAR6_homolog"/>
</dbReference>
<dbReference type="FunFam" id="3.10.20.90:FF:000031">
    <property type="entry name" value="Partitioning defective 6 homolog alpha"/>
    <property type="match status" value="1"/>
</dbReference>
<evidence type="ECO:0000256" key="6">
    <source>
        <dbReference type="ARBA" id="ARBA00022475"/>
    </source>
</evidence>
<dbReference type="SMART" id="SM00228">
    <property type="entry name" value="PDZ"/>
    <property type="match status" value="1"/>
</dbReference>
<evidence type="ECO:0000256" key="12">
    <source>
        <dbReference type="SAM" id="MobiDB-lite"/>
    </source>
</evidence>
<dbReference type="PANTHER" id="PTHR14102:SF11">
    <property type="entry name" value="LD29223P"/>
    <property type="match status" value="1"/>
</dbReference>
<dbReference type="GO" id="GO:0005923">
    <property type="term" value="C:bicellular tight junction"/>
    <property type="evidence" value="ECO:0007669"/>
    <property type="project" value="UniProtKB-SubCell"/>
</dbReference>
<dbReference type="GO" id="GO:0051301">
    <property type="term" value="P:cell division"/>
    <property type="evidence" value="ECO:0007669"/>
    <property type="project" value="UniProtKB-KW"/>
</dbReference>